<sequence length="142" mass="16003">MSQNDLTKIESFLAKHHVLTLATSDGLELSACNLFYAYDAKRVSFVVASSDDTTHIKNIFKNSSVAGTVVLETKTVGKIEGVQFRGEFSEVEDDKLKKLYFKTFPYALAMSPKLWQIKVDHFKLTDNTLGFGKKIIWQASFL</sequence>
<evidence type="ECO:0000313" key="1">
    <source>
        <dbReference type="EMBL" id="TKI68233.1"/>
    </source>
</evidence>
<organism evidence="1 2">
    <name type="scientific">Sulfurimonas crateris</name>
    <dbReference type="NCBI Taxonomy" id="2574727"/>
    <lineage>
        <taxon>Bacteria</taxon>
        <taxon>Pseudomonadati</taxon>
        <taxon>Campylobacterota</taxon>
        <taxon>Epsilonproteobacteria</taxon>
        <taxon>Campylobacterales</taxon>
        <taxon>Sulfurimonadaceae</taxon>
        <taxon>Sulfurimonas</taxon>
    </lineage>
</organism>
<dbReference type="RefSeq" id="WP_137015264.1">
    <property type="nucleotide sequence ID" value="NZ_SZPX01000009.1"/>
</dbReference>
<dbReference type="OrthoDB" id="663512at2"/>
<comment type="caution">
    <text evidence="1">The sequence shown here is derived from an EMBL/GenBank/DDBJ whole genome shotgun (WGS) entry which is preliminary data.</text>
</comment>
<accession>A0A4V6X678</accession>
<protein>
    <submittedName>
        <fullName evidence="1">Uncharacterized protein</fullName>
    </submittedName>
</protein>
<name>A0A4V6X678_9BACT</name>
<reference evidence="1 2" key="1">
    <citation type="submission" date="2019-04" db="EMBL/GenBank/DDBJ databases">
        <title>Sulfurimonas crateris sp. nov. a facultative anaerobic sulfur-oxidizing chemolithautotrophic bacterium isolated from a terrestrial mud vulcano.</title>
        <authorList>
            <person name="Ratnikova N.M."/>
            <person name="Slobodkin A.I."/>
            <person name="Merkel A.Y."/>
            <person name="Novikov A."/>
            <person name="Bonch-Osmolovskaya E.A."/>
            <person name="Slobodkina G.B."/>
        </authorList>
    </citation>
    <scope>NUCLEOTIDE SEQUENCE [LARGE SCALE GENOMIC DNA]</scope>
    <source>
        <strain evidence="1 2">SN118</strain>
    </source>
</reference>
<dbReference type="AlphaFoldDB" id="A0A4V6X678"/>
<proteinExistence type="predicted"/>
<dbReference type="Gene3D" id="2.30.110.10">
    <property type="entry name" value="Electron Transport, Fmn-binding Protein, Chain A"/>
    <property type="match status" value="1"/>
</dbReference>
<dbReference type="Proteomes" id="UP000309561">
    <property type="component" value="Unassembled WGS sequence"/>
</dbReference>
<evidence type="ECO:0000313" key="2">
    <source>
        <dbReference type="Proteomes" id="UP000309561"/>
    </source>
</evidence>
<gene>
    <name evidence="1" type="ORF">FCU45_11025</name>
</gene>
<dbReference type="SUPFAM" id="SSF50475">
    <property type="entry name" value="FMN-binding split barrel"/>
    <property type="match status" value="1"/>
</dbReference>
<keyword evidence="2" id="KW-1185">Reference proteome</keyword>
<dbReference type="PIRSF" id="PIRSF009554">
    <property type="entry name" value="UCP009554"/>
    <property type="match status" value="1"/>
</dbReference>
<dbReference type="InterPro" id="IPR012349">
    <property type="entry name" value="Split_barrel_FMN-bd"/>
</dbReference>
<dbReference type="EMBL" id="SZPX01000009">
    <property type="protein sequence ID" value="TKI68233.1"/>
    <property type="molecule type" value="Genomic_DNA"/>
</dbReference>
<dbReference type="InterPro" id="IPR011194">
    <property type="entry name" value="UPF0306"/>
</dbReference>